<protein>
    <submittedName>
        <fullName evidence="1">Uncharacterized protein</fullName>
    </submittedName>
</protein>
<proteinExistence type="predicted"/>
<evidence type="ECO:0000313" key="1">
    <source>
        <dbReference type="EMBL" id="MBX49511.1"/>
    </source>
</evidence>
<dbReference type="AlphaFoldDB" id="A0A2P2P4F7"/>
<name>A0A2P2P4F7_RHIMU</name>
<reference evidence="1" key="1">
    <citation type="submission" date="2018-02" db="EMBL/GenBank/DDBJ databases">
        <title>Rhizophora mucronata_Transcriptome.</title>
        <authorList>
            <person name="Meera S.P."/>
            <person name="Sreeshan A."/>
            <person name="Augustine A."/>
        </authorList>
    </citation>
    <scope>NUCLEOTIDE SEQUENCE</scope>
    <source>
        <tissue evidence="1">Leaf</tissue>
    </source>
</reference>
<organism evidence="1">
    <name type="scientific">Rhizophora mucronata</name>
    <name type="common">Asiatic mangrove</name>
    <dbReference type="NCBI Taxonomy" id="61149"/>
    <lineage>
        <taxon>Eukaryota</taxon>
        <taxon>Viridiplantae</taxon>
        <taxon>Streptophyta</taxon>
        <taxon>Embryophyta</taxon>
        <taxon>Tracheophyta</taxon>
        <taxon>Spermatophyta</taxon>
        <taxon>Magnoliopsida</taxon>
        <taxon>eudicotyledons</taxon>
        <taxon>Gunneridae</taxon>
        <taxon>Pentapetalae</taxon>
        <taxon>rosids</taxon>
        <taxon>fabids</taxon>
        <taxon>Malpighiales</taxon>
        <taxon>Rhizophoraceae</taxon>
        <taxon>Rhizophora</taxon>
    </lineage>
</organism>
<accession>A0A2P2P4F7</accession>
<sequence length="46" mass="5301">MFHPVFHVLLLKKAMRPHAMVLPLNHWQSLMTDCSKRNPSPFSSAV</sequence>
<dbReference type="EMBL" id="GGEC01069027">
    <property type="protein sequence ID" value="MBX49511.1"/>
    <property type="molecule type" value="Transcribed_RNA"/>
</dbReference>